<name>A0A943HLK8_STRPA</name>
<accession>A0A943HLK8</accession>
<sequence length="63" mass="7174">MLVDINAIKWLLENATAYAISKNCDLSTQAIDKYKNGVSDIMNMRLKHAIKMTEYANQLKKAK</sequence>
<comment type="caution">
    <text evidence="1">The sequence shown here is derived from an EMBL/GenBank/DDBJ whole genome shotgun (WGS) entry which is preliminary data.</text>
</comment>
<dbReference type="RefSeq" id="WP_097289865.1">
    <property type="nucleotide sequence ID" value="NZ_JALDUT010000003.1"/>
</dbReference>
<gene>
    <name evidence="1" type="ORF">KHX87_04890</name>
</gene>
<protein>
    <submittedName>
        <fullName evidence="1">Uncharacterized protein</fullName>
    </submittedName>
</protein>
<dbReference type="Proteomes" id="UP000709219">
    <property type="component" value="Unassembled WGS sequence"/>
</dbReference>
<proteinExistence type="predicted"/>
<organism evidence="1 2">
    <name type="scientific">Streptococcus parasanguinis</name>
    <dbReference type="NCBI Taxonomy" id="1318"/>
    <lineage>
        <taxon>Bacteria</taxon>
        <taxon>Bacillati</taxon>
        <taxon>Bacillota</taxon>
        <taxon>Bacilli</taxon>
        <taxon>Lactobacillales</taxon>
        <taxon>Streptococcaceae</taxon>
        <taxon>Streptococcus</taxon>
    </lineage>
</organism>
<evidence type="ECO:0000313" key="1">
    <source>
        <dbReference type="EMBL" id="MBS5358430.1"/>
    </source>
</evidence>
<dbReference type="EMBL" id="JAGZFP010000009">
    <property type="protein sequence ID" value="MBS5358430.1"/>
    <property type="molecule type" value="Genomic_DNA"/>
</dbReference>
<evidence type="ECO:0000313" key="2">
    <source>
        <dbReference type="Proteomes" id="UP000709219"/>
    </source>
</evidence>
<dbReference type="AlphaFoldDB" id="A0A943HLK8"/>
<reference evidence="1" key="1">
    <citation type="submission" date="2021-02" db="EMBL/GenBank/DDBJ databases">
        <title>Infant gut strain persistence is associated with maternal origin, phylogeny, and functional potential including surface adhesion and iron acquisition.</title>
        <authorList>
            <person name="Lou Y.C."/>
        </authorList>
    </citation>
    <scope>NUCLEOTIDE SEQUENCE</scope>
    <source>
        <strain evidence="1">L3_098_011G1_dasL3_098_011G1_concoct_7</strain>
    </source>
</reference>